<dbReference type="EMBL" id="JAAAMV010000025">
    <property type="protein sequence ID" value="NBD27200.1"/>
    <property type="molecule type" value="Genomic_DNA"/>
</dbReference>
<dbReference type="PANTHER" id="PTHR37017:SF11">
    <property type="entry name" value="ESTERASE_LIPASE_THIOESTERASE DOMAIN-CONTAINING PROTEIN"/>
    <property type="match status" value="1"/>
</dbReference>
<dbReference type="InterPro" id="IPR052897">
    <property type="entry name" value="Sec-Metab_Biosynth_Hydrolase"/>
</dbReference>
<keyword evidence="4" id="KW-1185">Reference proteome</keyword>
<feature type="domain" description="AB hydrolase-1" evidence="2">
    <location>
        <begin position="107"/>
        <end position="257"/>
    </location>
</feature>
<dbReference type="Gene3D" id="3.40.50.1820">
    <property type="entry name" value="alpha/beta hydrolase"/>
    <property type="match status" value="1"/>
</dbReference>
<dbReference type="InterPro" id="IPR000073">
    <property type="entry name" value="AB_hydrolase_1"/>
</dbReference>
<gene>
    <name evidence="3" type="ORF">GT019_25280</name>
</gene>
<accession>A0ABW9XWX2</accession>
<dbReference type="SUPFAM" id="SSF53474">
    <property type="entry name" value="alpha/beta-Hydrolases"/>
    <property type="match status" value="1"/>
</dbReference>
<protein>
    <submittedName>
        <fullName evidence="3">Alpha/beta fold hydrolase</fullName>
    </submittedName>
</protein>
<evidence type="ECO:0000313" key="4">
    <source>
        <dbReference type="Proteomes" id="UP000665561"/>
    </source>
</evidence>
<dbReference type="GO" id="GO:0016787">
    <property type="term" value="F:hydrolase activity"/>
    <property type="evidence" value="ECO:0007669"/>
    <property type="project" value="UniProtKB-KW"/>
</dbReference>
<dbReference type="Proteomes" id="UP000665561">
    <property type="component" value="Unassembled WGS sequence"/>
</dbReference>
<feature type="chain" id="PRO_5047229127" evidence="1">
    <location>
        <begin position="30"/>
        <end position="345"/>
    </location>
</feature>
<organism evidence="3 4">
    <name type="scientific">Paenibacillus glycinis</name>
    <dbReference type="NCBI Taxonomy" id="2697035"/>
    <lineage>
        <taxon>Bacteria</taxon>
        <taxon>Bacillati</taxon>
        <taxon>Bacillota</taxon>
        <taxon>Bacilli</taxon>
        <taxon>Bacillales</taxon>
        <taxon>Paenibacillaceae</taxon>
        <taxon>Paenibacillus</taxon>
    </lineage>
</organism>
<dbReference type="PRINTS" id="PR00111">
    <property type="entry name" value="ABHYDROLASE"/>
</dbReference>
<name>A0ABW9XWX2_9BACL</name>
<sequence>MNLKSTIVAASLVASFALLSLNLSSPVNAAAQNVEKGTSLVSVRDTLVNQYHIDASRIAFNKGNGYVQVDGFDIFKPKSIINGATYDTADTLKAVGQKESIQHPLTFVLVHGAWADSSYFNGVAAELHKMGYTVYTPEYAGHGANASKNVTHEQITTSVVDYIKKKNLHDIVLLGHSFGGTVVEKVAEQIPDRIKRLVFFDAFVPQDGESMVDQFPAPIQDLFNQLRSASTDDTIALPFTIFRDTLANTASLDVAKAIYSQASPEPAGPLFEKLDLKKFYSLDIPKSFLYLDEDTALPQGPLGWHPTQSSRLGVYRFIEGTGDHISTAITQPGMIAEKIVEAGRD</sequence>
<evidence type="ECO:0000256" key="1">
    <source>
        <dbReference type="SAM" id="SignalP"/>
    </source>
</evidence>
<proteinExistence type="predicted"/>
<reference evidence="3 4" key="1">
    <citation type="submission" date="2020-01" db="EMBL/GenBank/DDBJ databases">
        <title>Paenibacillus soybeanensis sp. nov. isolated from the nodules of soybean (Glycine max(L.) Merr).</title>
        <authorList>
            <person name="Wang H."/>
        </authorList>
    </citation>
    <scope>NUCLEOTIDE SEQUENCE [LARGE SCALE GENOMIC DNA]</scope>
    <source>
        <strain evidence="3 4">T1</strain>
    </source>
</reference>
<feature type="signal peptide" evidence="1">
    <location>
        <begin position="1"/>
        <end position="29"/>
    </location>
</feature>
<dbReference type="Pfam" id="PF12697">
    <property type="entry name" value="Abhydrolase_6"/>
    <property type="match status" value="1"/>
</dbReference>
<dbReference type="PANTHER" id="PTHR37017">
    <property type="entry name" value="AB HYDROLASE-1 DOMAIN-CONTAINING PROTEIN-RELATED"/>
    <property type="match status" value="1"/>
</dbReference>
<comment type="caution">
    <text evidence="3">The sequence shown here is derived from an EMBL/GenBank/DDBJ whole genome shotgun (WGS) entry which is preliminary data.</text>
</comment>
<keyword evidence="3" id="KW-0378">Hydrolase</keyword>
<evidence type="ECO:0000259" key="2">
    <source>
        <dbReference type="Pfam" id="PF12697"/>
    </source>
</evidence>
<keyword evidence="1" id="KW-0732">Signal</keyword>
<evidence type="ECO:0000313" key="3">
    <source>
        <dbReference type="EMBL" id="NBD27200.1"/>
    </source>
</evidence>
<dbReference type="RefSeq" id="WP_161746216.1">
    <property type="nucleotide sequence ID" value="NZ_JAAAMV010000025.1"/>
</dbReference>
<dbReference type="InterPro" id="IPR029058">
    <property type="entry name" value="AB_hydrolase_fold"/>
</dbReference>